<sequence length="38" mass="4450">MSWIEIFYLLCSLYCAKSLLLYNFSLSIFGGFIGLYLF</sequence>
<comment type="caution">
    <text evidence="2">The sequence shown here is derived from an EMBL/GenBank/DDBJ whole genome shotgun (WGS) entry which is preliminary data.</text>
</comment>
<evidence type="ECO:0000313" key="3">
    <source>
        <dbReference type="Proteomes" id="UP000003895"/>
    </source>
</evidence>
<dbReference type="Proteomes" id="UP000003895">
    <property type="component" value="Unassembled WGS sequence"/>
</dbReference>
<keyword evidence="1" id="KW-0472">Membrane</keyword>
<feature type="transmembrane region" description="Helical" evidence="1">
    <location>
        <begin position="6"/>
        <end position="37"/>
    </location>
</feature>
<proteinExistence type="predicted"/>
<evidence type="ECO:0000313" key="2">
    <source>
        <dbReference type="EMBL" id="EJB69053.1"/>
    </source>
</evidence>
<name>J0C5N3_HELPX</name>
<dbReference type="AlphaFoldDB" id="J0C5N3"/>
<reference evidence="2 3" key="1">
    <citation type="journal article" date="2013" name="Pathog. Dis.">
        <title>Genome sequences of 65 Helicobacter pylori strains isolated from asymptomatic individuals and patients with gastric cancer, peptic ulcer disease, or gastritis.</title>
        <authorList>
            <person name="Blanchard T.G."/>
            <person name="Czinn S.J."/>
            <person name="Correa P."/>
            <person name="Nakazawa T."/>
            <person name="Keelan M."/>
            <person name="Morningstar L."/>
            <person name="Santana-Cruz I."/>
            <person name="Maroo A."/>
            <person name="McCracken C."/>
            <person name="Shefchek K."/>
            <person name="Daugherty S."/>
            <person name="Song Y."/>
            <person name="Fraser C.M."/>
            <person name="Fricke W.F."/>
        </authorList>
    </citation>
    <scope>NUCLEOTIDE SEQUENCE [LARGE SCALE GENOMIC DNA]</scope>
    <source>
        <strain evidence="2 3">Hp H-45</strain>
    </source>
</reference>
<keyword evidence="1" id="KW-0812">Transmembrane</keyword>
<keyword evidence="1" id="KW-1133">Transmembrane helix</keyword>
<organism evidence="2 3">
    <name type="scientific">Helicobacter pylori Hp H-45</name>
    <dbReference type="NCBI Taxonomy" id="992050"/>
    <lineage>
        <taxon>Bacteria</taxon>
        <taxon>Pseudomonadati</taxon>
        <taxon>Campylobacterota</taxon>
        <taxon>Epsilonproteobacteria</taxon>
        <taxon>Campylobacterales</taxon>
        <taxon>Helicobacteraceae</taxon>
        <taxon>Helicobacter</taxon>
    </lineage>
</organism>
<evidence type="ECO:0000256" key="1">
    <source>
        <dbReference type="SAM" id="Phobius"/>
    </source>
</evidence>
<protein>
    <submittedName>
        <fullName evidence="2">Putative membrane protein</fullName>
    </submittedName>
</protein>
<gene>
    <name evidence="2" type="ORF">HPHPH45_0455</name>
</gene>
<accession>J0C5N3</accession>
<dbReference type="EMBL" id="AKOQ01000003">
    <property type="protein sequence ID" value="EJB69053.1"/>
    <property type="molecule type" value="Genomic_DNA"/>
</dbReference>